<dbReference type="EMBL" id="VIEB01000136">
    <property type="protein sequence ID" value="TQE04660.1"/>
    <property type="molecule type" value="Genomic_DNA"/>
</dbReference>
<gene>
    <name evidence="1" type="ORF">C1H46_009743</name>
</gene>
<protein>
    <submittedName>
        <fullName evidence="1">Uncharacterized protein</fullName>
    </submittedName>
</protein>
<dbReference type="AlphaFoldDB" id="A0A540N2B1"/>
<accession>A0A540N2B1</accession>
<reference evidence="1 2" key="1">
    <citation type="journal article" date="2019" name="G3 (Bethesda)">
        <title>Sequencing of a Wild Apple (Malus baccata) Genome Unravels the Differences Between Cultivated and Wild Apple Species Regarding Disease Resistance and Cold Tolerance.</title>
        <authorList>
            <person name="Chen X."/>
        </authorList>
    </citation>
    <scope>NUCLEOTIDE SEQUENCE [LARGE SCALE GENOMIC DNA]</scope>
    <source>
        <strain evidence="2">cv. Shandingzi</strain>
        <tissue evidence="1">Leaves</tissue>
    </source>
</reference>
<dbReference type="Proteomes" id="UP000315295">
    <property type="component" value="Unassembled WGS sequence"/>
</dbReference>
<proteinExistence type="predicted"/>
<comment type="caution">
    <text evidence="1">The sequence shown here is derived from an EMBL/GenBank/DDBJ whole genome shotgun (WGS) entry which is preliminary data.</text>
</comment>
<keyword evidence="2" id="KW-1185">Reference proteome</keyword>
<evidence type="ECO:0000313" key="2">
    <source>
        <dbReference type="Proteomes" id="UP000315295"/>
    </source>
</evidence>
<name>A0A540N2B1_MALBA</name>
<sequence>MPPDALAPSFSEILCTQRLEHHRFVKPSVLKLNFIAFLDELVCSKFQIENYFHLGKCIQLQTLYN</sequence>
<organism evidence="1 2">
    <name type="scientific">Malus baccata</name>
    <name type="common">Siberian crab apple</name>
    <name type="synonym">Pyrus baccata</name>
    <dbReference type="NCBI Taxonomy" id="106549"/>
    <lineage>
        <taxon>Eukaryota</taxon>
        <taxon>Viridiplantae</taxon>
        <taxon>Streptophyta</taxon>
        <taxon>Embryophyta</taxon>
        <taxon>Tracheophyta</taxon>
        <taxon>Spermatophyta</taxon>
        <taxon>Magnoliopsida</taxon>
        <taxon>eudicotyledons</taxon>
        <taxon>Gunneridae</taxon>
        <taxon>Pentapetalae</taxon>
        <taxon>rosids</taxon>
        <taxon>fabids</taxon>
        <taxon>Rosales</taxon>
        <taxon>Rosaceae</taxon>
        <taxon>Amygdaloideae</taxon>
        <taxon>Maleae</taxon>
        <taxon>Malus</taxon>
    </lineage>
</organism>
<evidence type="ECO:0000313" key="1">
    <source>
        <dbReference type="EMBL" id="TQE04660.1"/>
    </source>
</evidence>